<dbReference type="CDD" id="cd08010">
    <property type="entry name" value="MltG_like"/>
    <property type="match status" value="1"/>
</dbReference>
<dbReference type="Gene3D" id="3.30.1490.480">
    <property type="entry name" value="Endolytic murein transglycosylase"/>
    <property type="match status" value="1"/>
</dbReference>
<comment type="caution">
    <text evidence="9">The sequence shown here is derived from an EMBL/GenBank/DDBJ whole genome shotgun (WGS) entry which is preliminary data.</text>
</comment>
<gene>
    <name evidence="7 9" type="primary">mltG</name>
    <name evidence="9" type="ORF">NWE73_00445</name>
</gene>
<keyword evidence="6 7" id="KW-0961">Cell wall biogenesis/degradation</keyword>
<dbReference type="InterPro" id="IPR003770">
    <property type="entry name" value="MLTG-like"/>
</dbReference>
<evidence type="ECO:0000256" key="4">
    <source>
        <dbReference type="ARBA" id="ARBA00023136"/>
    </source>
</evidence>
<keyword evidence="1 7" id="KW-1003">Cell membrane</keyword>
<sequence>MKKTILVLIIAVVALLTAVGAGVGYFVYDFTHTRPSEVAQDVVYEVEPGKAFNTIAKDLENKGLVRNATLFSLWARFKGERSKVKVGEYLLRTNMLPEDILQTLMSGKSIARSFTVSEGLSIYEIADLYEKEKFGTAADFLALVRDPKLIQSLLGEPEESLEGYLFPETYMLTKYTDTKTLITNMVKRFLYVYNEIIPQSEIKGMSRREIVTLASIIEKETGAPEERPLISSIFHNRLNKKMKLQTDPTIIYGKAEKLGKIVINITRADLLTPTRYNTYVIDGLPPTPIANPGREALLAAIKPASTNYLFFVSKNDGTHIFSEDYKAHQKAVQSFQLNAKAREGHSWKELKKKETQPVAPKK</sequence>
<evidence type="ECO:0000313" key="10">
    <source>
        <dbReference type="Proteomes" id="UP001152321"/>
    </source>
</evidence>
<dbReference type="Gene3D" id="3.30.160.60">
    <property type="entry name" value="Classic Zinc Finger"/>
    <property type="match status" value="1"/>
</dbReference>
<organism evidence="9 10">
    <name type="scientific">Bdellovibrio svalbardensis</name>
    <dbReference type="NCBI Taxonomy" id="2972972"/>
    <lineage>
        <taxon>Bacteria</taxon>
        <taxon>Pseudomonadati</taxon>
        <taxon>Bdellovibrionota</taxon>
        <taxon>Bdellovibrionia</taxon>
        <taxon>Bdellovibrionales</taxon>
        <taxon>Pseudobdellovibrionaceae</taxon>
        <taxon>Bdellovibrio</taxon>
    </lineage>
</organism>
<evidence type="ECO:0000256" key="7">
    <source>
        <dbReference type="HAMAP-Rule" id="MF_02065"/>
    </source>
</evidence>
<comment type="catalytic activity">
    <reaction evidence="7">
        <text>a peptidoglycan chain = a peptidoglycan chain with N-acetyl-1,6-anhydromuramyl-[peptide] at the reducing end + a peptidoglycan chain with N-acetylglucosamine at the non-reducing end.</text>
        <dbReference type="EC" id="4.2.2.29"/>
    </reaction>
</comment>
<evidence type="ECO:0000256" key="1">
    <source>
        <dbReference type="ARBA" id="ARBA00022475"/>
    </source>
</evidence>
<feature type="site" description="Important for catalytic activity" evidence="7">
    <location>
        <position position="220"/>
    </location>
</feature>
<dbReference type="RefSeq" id="WP_277576297.1">
    <property type="nucleotide sequence ID" value="NZ_JANRMI010000001.1"/>
</dbReference>
<evidence type="ECO:0000256" key="6">
    <source>
        <dbReference type="ARBA" id="ARBA00023316"/>
    </source>
</evidence>
<feature type="compositionally biased region" description="Basic and acidic residues" evidence="8">
    <location>
        <begin position="343"/>
        <end position="355"/>
    </location>
</feature>
<dbReference type="NCBIfam" id="TIGR00247">
    <property type="entry name" value="endolytic transglycosylase MltG"/>
    <property type="match status" value="1"/>
</dbReference>
<reference evidence="9" key="1">
    <citation type="submission" date="2022-08" db="EMBL/GenBank/DDBJ databases">
        <title>Novel Bdellovibrio Species Isolated from Svalbard: Designation Bdellovibrio svalbardensis.</title>
        <authorList>
            <person name="Mitchell R.J."/>
            <person name="Choi S.Y."/>
        </authorList>
    </citation>
    <scope>NUCLEOTIDE SEQUENCE</scope>
    <source>
        <strain evidence="9">PAP01</strain>
    </source>
</reference>
<keyword evidence="3 7" id="KW-1133">Transmembrane helix</keyword>
<evidence type="ECO:0000256" key="3">
    <source>
        <dbReference type="ARBA" id="ARBA00022989"/>
    </source>
</evidence>
<dbReference type="PANTHER" id="PTHR30518">
    <property type="entry name" value="ENDOLYTIC MUREIN TRANSGLYCOSYLASE"/>
    <property type="match status" value="1"/>
</dbReference>
<evidence type="ECO:0000256" key="5">
    <source>
        <dbReference type="ARBA" id="ARBA00023239"/>
    </source>
</evidence>
<evidence type="ECO:0000313" key="9">
    <source>
        <dbReference type="EMBL" id="MDG0814812.1"/>
    </source>
</evidence>
<keyword evidence="4 7" id="KW-0472">Membrane</keyword>
<keyword evidence="10" id="KW-1185">Reference proteome</keyword>
<keyword evidence="5 7" id="KW-0456">Lyase</keyword>
<dbReference type="HAMAP" id="MF_02065">
    <property type="entry name" value="MltG"/>
    <property type="match status" value="1"/>
</dbReference>
<dbReference type="EC" id="4.2.2.29" evidence="7"/>
<name>A0ABT6DDC2_9BACT</name>
<dbReference type="Proteomes" id="UP001152321">
    <property type="component" value="Unassembled WGS sequence"/>
</dbReference>
<protein>
    <recommendedName>
        <fullName evidence="7">Endolytic murein transglycosylase</fullName>
        <ecNumber evidence="7">4.2.2.29</ecNumber>
    </recommendedName>
    <alternativeName>
        <fullName evidence="7">Peptidoglycan lytic transglycosylase</fullName>
    </alternativeName>
    <alternativeName>
        <fullName evidence="7">Peptidoglycan polymerization terminase</fullName>
    </alternativeName>
</protein>
<keyword evidence="2 7" id="KW-0812">Transmembrane</keyword>
<evidence type="ECO:0000256" key="2">
    <source>
        <dbReference type="ARBA" id="ARBA00022692"/>
    </source>
</evidence>
<evidence type="ECO:0000256" key="8">
    <source>
        <dbReference type="SAM" id="MobiDB-lite"/>
    </source>
</evidence>
<feature type="region of interest" description="Disordered" evidence="8">
    <location>
        <begin position="343"/>
        <end position="362"/>
    </location>
</feature>
<dbReference type="Pfam" id="PF02618">
    <property type="entry name" value="YceG"/>
    <property type="match status" value="1"/>
</dbReference>
<dbReference type="PANTHER" id="PTHR30518:SF2">
    <property type="entry name" value="ENDOLYTIC MUREIN TRANSGLYCOSYLASE"/>
    <property type="match status" value="1"/>
</dbReference>
<proteinExistence type="inferred from homology"/>
<comment type="similarity">
    <text evidence="7">Belongs to the transglycosylase MltG family.</text>
</comment>
<dbReference type="EMBL" id="JANRMI010000001">
    <property type="protein sequence ID" value="MDG0814812.1"/>
    <property type="molecule type" value="Genomic_DNA"/>
</dbReference>
<accession>A0ABT6DDC2</accession>
<comment type="function">
    <text evidence="7">Functions as a peptidoglycan terminase that cleaves nascent peptidoglycan strands endolytically to terminate their elongation.</text>
</comment>